<evidence type="ECO:0000256" key="5">
    <source>
        <dbReference type="ARBA" id="ARBA00023172"/>
    </source>
</evidence>
<evidence type="ECO:0000256" key="4">
    <source>
        <dbReference type="ARBA" id="ARBA00023125"/>
    </source>
</evidence>
<evidence type="ECO:0000313" key="7">
    <source>
        <dbReference type="Proteomes" id="UP000004508"/>
    </source>
</evidence>
<dbReference type="InParanoid" id="D6TXI3"/>
<keyword evidence="4" id="KW-0238">DNA-binding</keyword>
<keyword evidence="7" id="KW-1185">Reference proteome</keyword>
<keyword evidence="3" id="KW-0815">Transposition</keyword>
<evidence type="ECO:0000256" key="1">
    <source>
        <dbReference type="ARBA" id="ARBA00002190"/>
    </source>
</evidence>
<dbReference type="GO" id="GO:0006313">
    <property type="term" value="P:DNA transposition"/>
    <property type="evidence" value="ECO:0007669"/>
    <property type="project" value="InterPro"/>
</dbReference>
<gene>
    <name evidence="6" type="ORF">Krac_6037</name>
</gene>
<protein>
    <submittedName>
        <fullName evidence="6">MULE transposase, conserved domain</fullName>
    </submittedName>
</protein>
<comment type="function">
    <text evidence="1">Required for the transposition of the insertion element.</text>
</comment>
<accession>D6TXI3</accession>
<dbReference type="AlphaFoldDB" id="D6TXI3"/>
<organism evidence="6 7">
    <name type="scientific">Ktedonobacter racemifer DSM 44963</name>
    <dbReference type="NCBI Taxonomy" id="485913"/>
    <lineage>
        <taxon>Bacteria</taxon>
        <taxon>Bacillati</taxon>
        <taxon>Chloroflexota</taxon>
        <taxon>Ktedonobacteria</taxon>
        <taxon>Ktedonobacterales</taxon>
        <taxon>Ktedonobacteraceae</taxon>
        <taxon>Ktedonobacter</taxon>
    </lineage>
</organism>
<dbReference type="GO" id="GO:0003677">
    <property type="term" value="F:DNA binding"/>
    <property type="evidence" value="ECO:0007669"/>
    <property type="project" value="UniProtKB-KW"/>
</dbReference>
<dbReference type="STRING" id="485913.Krac_6037"/>
<evidence type="ECO:0000256" key="3">
    <source>
        <dbReference type="ARBA" id="ARBA00022578"/>
    </source>
</evidence>
<comment type="caution">
    <text evidence="6">The sequence shown here is derived from an EMBL/GenBank/DDBJ whole genome shotgun (WGS) entry which is preliminary data.</text>
</comment>
<dbReference type="Proteomes" id="UP000004508">
    <property type="component" value="Unassembled WGS sequence"/>
</dbReference>
<dbReference type="Pfam" id="PF00872">
    <property type="entry name" value="Transposase_mut"/>
    <property type="match status" value="1"/>
</dbReference>
<dbReference type="eggNOG" id="ENOG502Z98W">
    <property type="taxonomic scope" value="Bacteria"/>
</dbReference>
<sequence length="184" mass="20456">MILAIDGLQPDVGHEVLWVIREVLSGEIVLARALLSSTQEDLAGLLREVKELLPVPINGLVSDGQLSIRRAVARVFPEVPHQLCHFHYLREAAKPIYEADRHAKKELKKQIRGVRPIERAVETRADAEVEVIHDYCLAVRASLTDDGIPPLSASGLRLQERIQAINDSLDRVAEKRGSPSNLND</sequence>
<reference evidence="6 7" key="1">
    <citation type="journal article" date="2011" name="Stand. Genomic Sci.">
        <title>Non-contiguous finished genome sequence and contextual data of the filamentous soil bacterium Ktedonobacter racemifer type strain (SOSP1-21).</title>
        <authorList>
            <person name="Chang Y.J."/>
            <person name="Land M."/>
            <person name="Hauser L."/>
            <person name="Chertkov O."/>
            <person name="Del Rio T.G."/>
            <person name="Nolan M."/>
            <person name="Copeland A."/>
            <person name="Tice H."/>
            <person name="Cheng J.F."/>
            <person name="Lucas S."/>
            <person name="Han C."/>
            <person name="Goodwin L."/>
            <person name="Pitluck S."/>
            <person name="Ivanova N."/>
            <person name="Ovchinikova G."/>
            <person name="Pati A."/>
            <person name="Chen A."/>
            <person name="Palaniappan K."/>
            <person name="Mavromatis K."/>
            <person name="Liolios K."/>
            <person name="Brettin T."/>
            <person name="Fiebig A."/>
            <person name="Rohde M."/>
            <person name="Abt B."/>
            <person name="Goker M."/>
            <person name="Detter J.C."/>
            <person name="Woyke T."/>
            <person name="Bristow J."/>
            <person name="Eisen J.A."/>
            <person name="Markowitz V."/>
            <person name="Hugenholtz P."/>
            <person name="Kyrpides N.C."/>
            <person name="Klenk H.P."/>
            <person name="Lapidus A."/>
        </authorList>
    </citation>
    <scope>NUCLEOTIDE SEQUENCE [LARGE SCALE GENOMIC DNA]</scope>
    <source>
        <strain evidence="7">DSM 44963</strain>
    </source>
</reference>
<name>D6TXI3_KTERA</name>
<dbReference type="GO" id="GO:0004803">
    <property type="term" value="F:transposase activity"/>
    <property type="evidence" value="ECO:0007669"/>
    <property type="project" value="InterPro"/>
</dbReference>
<comment type="similarity">
    <text evidence="2">Belongs to the transposase mutator family.</text>
</comment>
<evidence type="ECO:0000256" key="2">
    <source>
        <dbReference type="ARBA" id="ARBA00010961"/>
    </source>
</evidence>
<dbReference type="EMBL" id="ADVG01000003">
    <property type="protein sequence ID" value="EFH84916.1"/>
    <property type="molecule type" value="Genomic_DNA"/>
</dbReference>
<dbReference type="InterPro" id="IPR001207">
    <property type="entry name" value="Transposase_mutator"/>
</dbReference>
<keyword evidence="5" id="KW-0233">DNA recombination</keyword>
<evidence type="ECO:0000313" key="6">
    <source>
        <dbReference type="EMBL" id="EFH84916.1"/>
    </source>
</evidence>
<proteinExistence type="inferred from homology"/>